<keyword evidence="2" id="KW-0805">Transcription regulation</keyword>
<dbReference type="Proteomes" id="UP000721844">
    <property type="component" value="Unassembled WGS sequence"/>
</dbReference>
<evidence type="ECO:0000313" key="8">
    <source>
        <dbReference type="Proteomes" id="UP000721844"/>
    </source>
</evidence>
<organism evidence="7 8">
    <name type="scientific">Acidisoma cellulosilyticum</name>
    <dbReference type="NCBI Taxonomy" id="2802395"/>
    <lineage>
        <taxon>Bacteria</taxon>
        <taxon>Pseudomonadati</taxon>
        <taxon>Pseudomonadota</taxon>
        <taxon>Alphaproteobacteria</taxon>
        <taxon>Acetobacterales</taxon>
        <taxon>Acidocellaceae</taxon>
        <taxon>Acidisoma</taxon>
    </lineage>
</organism>
<gene>
    <name evidence="7" type="ORF">ACELLULO517_20015</name>
</gene>
<dbReference type="PANTHER" id="PTHR30293:SF0">
    <property type="entry name" value="NITROGEN ASSIMILATION REGULATORY PROTEIN NAC"/>
    <property type="match status" value="1"/>
</dbReference>
<evidence type="ECO:0000256" key="1">
    <source>
        <dbReference type="ARBA" id="ARBA00009437"/>
    </source>
</evidence>
<dbReference type="EMBL" id="JAESVA010000008">
    <property type="protein sequence ID" value="MCB8882542.1"/>
    <property type="molecule type" value="Genomic_DNA"/>
</dbReference>
<keyword evidence="4" id="KW-0010">Activator</keyword>
<evidence type="ECO:0000313" key="7">
    <source>
        <dbReference type="EMBL" id="MCB8882542.1"/>
    </source>
</evidence>
<dbReference type="GO" id="GO:0003677">
    <property type="term" value="F:DNA binding"/>
    <property type="evidence" value="ECO:0007669"/>
    <property type="project" value="UniProtKB-KW"/>
</dbReference>
<evidence type="ECO:0000256" key="5">
    <source>
        <dbReference type="ARBA" id="ARBA00023163"/>
    </source>
</evidence>
<dbReference type="AlphaFoldDB" id="A0A964E5K6"/>
<keyword evidence="5" id="KW-0804">Transcription</keyword>
<dbReference type="SUPFAM" id="SSF46785">
    <property type="entry name" value="Winged helix' DNA-binding domain"/>
    <property type="match status" value="1"/>
</dbReference>
<comment type="caution">
    <text evidence="7">The sequence shown here is derived from an EMBL/GenBank/DDBJ whole genome shotgun (WGS) entry which is preliminary data.</text>
</comment>
<dbReference type="PROSITE" id="PS50931">
    <property type="entry name" value="HTH_LYSR"/>
    <property type="match status" value="1"/>
</dbReference>
<sequence>MELKQLKYFLCVAEAGSFSKAAVSLALTQPVLSRQVKFLEEELGEELFYRNGRGIVLSAAGQILATHARDMVDIADRITGEMAARRATPSGKVVIAMPPSIGWVLTVPLVQRCRAQYPEISLHAVEGFSGHVLEWLATGRVDIGVVYNAPRHPTLLTEPLLEEDLILLGPPGDPAGVGDGPITAERLAEVPLIMPARPHGLRMQVDHAMTRIGVTLRIEHEMDAMASTLGLVEAGVGYTILCYAATQPHIAAGRLRWWPIEAPHLTRQLMLATATQRPMTAATRLVIKLIRDQVSDLCWTPAP</sequence>
<reference evidence="7 8" key="1">
    <citation type="journal article" date="2021" name="Microorganisms">
        <title>Acidisoma silvae sp. nov. and Acidisomacellulosilytica sp. nov., Two Acidophilic Bacteria Isolated from Decaying Wood, Hydrolyzing Cellulose and Producing Poly-3-hydroxybutyrate.</title>
        <authorList>
            <person name="Mieszkin S."/>
            <person name="Pouder E."/>
            <person name="Uroz S."/>
            <person name="Simon-Colin C."/>
            <person name="Alain K."/>
        </authorList>
    </citation>
    <scope>NUCLEOTIDE SEQUENCE [LARGE SCALE GENOMIC DNA]</scope>
    <source>
        <strain evidence="7 8">HW T5.17</strain>
    </source>
</reference>
<dbReference type="CDD" id="cd08433">
    <property type="entry name" value="PBP2_Nac"/>
    <property type="match status" value="1"/>
</dbReference>
<evidence type="ECO:0000259" key="6">
    <source>
        <dbReference type="PROSITE" id="PS50931"/>
    </source>
</evidence>
<dbReference type="GO" id="GO:0003700">
    <property type="term" value="F:DNA-binding transcription factor activity"/>
    <property type="evidence" value="ECO:0007669"/>
    <property type="project" value="InterPro"/>
</dbReference>
<dbReference type="Pfam" id="PF00126">
    <property type="entry name" value="HTH_1"/>
    <property type="match status" value="1"/>
</dbReference>
<keyword evidence="3" id="KW-0238">DNA-binding</keyword>
<dbReference type="Gene3D" id="3.40.190.290">
    <property type="match status" value="1"/>
</dbReference>
<dbReference type="InterPro" id="IPR036390">
    <property type="entry name" value="WH_DNA-bd_sf"/>
</dbReference>
<name>A0A964E5K6_9PROT</name>
<dbReference type="Gene3D" id="1.10.10.10">
    <property type="entry name" value="Winged helix-like DNA-binding domain superfamily/Winged helix DNA-binding domain"/>
    <property type="match status" value="1"/>
</dbReference>
<dbReference type="PRINTS" id="PR00039">
    <property type="entry name" value="HTHLYSR"/>
</dbReference>
<evidence type="ECO:0000256" key="2">
    <source>
        <dbReference type="ARBA" id="ARBA00023015"/>
    </source>
</evidence>
<dbReference type="InterPro" id="IPR036388">
    <property type="entry name" value="WH-like_DNA-bd_sf"/>
</dbReference>
<protein>
    <submittedName>
        <fullName evidence="7">LysR family transcriptional regulator</fullName>
    </submittedName>
</protein>
<proteinExistence type="inferred from homology"/>
<dbReference type="InterPro" id="IPR000847">
    <property type="entry name" value="LysR_HTH_N"/>
</dbReference>
<evidence type="ECO:0000256" key="3">
    <source>
        <dbReference type="ARBA" id="ARBA00023125"/>
    </source>
</evidence>
<evidence type="ECO:0000256" key="4">
    <source>
        <dbReference type="ARBA" id="ARBA00023159"/>
    </source>
</evidence>
<comment type="similarity">
    <text evidence="1">Belongs to the LysR transcriptional regulatory family.</text>
</comment>
<dbReference type="Pfam" id="PF03466">
    <property type="entry name" value="LysR_substrate"/>
    <property type="match status" value="1"/>
</dbReference>
<dbReference type="RefSeq" id="WP_227309206.1">
    <property type="nucleotide sequence ID" value="NZ_JAESVA010000008.1"/>
</dbReference>
<keyword evidence="8" id="KW-1185">Reference proteome</keyword>
<dbReference type="GO" id="GO:2000142">
    <property type="term" value="P:regulation of DNA-templated transcription initiation"/>
    <property type="evidence" value="ECO:0007669"/>
    <property type="project" value="TreeGrafter"/>
</dbReference>
<dbReference type="PANTHER" id="PTHR30293">
    <property type="entry name" value="TRANSCRIPTIONAL REGULATORY PROTEIN NAC-RELATED"/>
    <property type="match status" value="1"/>
</dbReference>
<accession>A0A964E5K6</accession>
<feature type="domain" description="HTH lysR-type" evidence="6">
    <location>
        <begin position="1"/>
        <end position="58"/>
    </location>
</feature>
<dbReference type="SUPFAM" id="SSF53850">
    <property type="entry name" value="Periplasmic binding protein-like II"/>
    <property type="match status" value="1"/>
</dbReference>
<dbReference type="InterPro" id="IPR005119">
    <property type="entry name" value="LysR_subst-bd"/>
</dbReference>
<dbReference type="FunFam" id="1.10.10.10:FF:000001">
    <property type="entry name" value="LysR family transcriptional regulator"/>
    <property type="match status" value="1"/>
</dbReference>